<gene>
    <name evidence="2" type="ORF">H9L05_04310</name>
</gene>
<feature type="domain" description="FlgD/Vpr Ig-like" evidence="1">
    <location>
        <begin position="108"/>
        <end position="172"/>
    </location>
</feature>
<evidence type="ECO:0000259" key="1">
    <source>
        <dbReference type="Pfam" id="PF13860"/>
    </source>
</evidence>
<dbReference type="KEGG" id="hqi:H9L05_04310"/>
<name>A0A7H0GXC0_9BACT</name>
<reference evidence="2 3" key="1">
    <citation type="submission" date="2020-08" db="EMBL/GenBank/DDBJ databases">
        <title>Genome sequence of Hymenobacter qilianensis JCM 19763T.</title>
        <authorList>
            <person name="Hyun D.-W."/>
            <person name="Bae J.-W."/>
        </authorList>
    </citation>
    <scope>NUCLEOTIDE SEQUENCE [LARGE SCALE GENOMIC DNA]</scope>
    <source>
        <strain evidence="2 3">JCM 19763</strain>
    </source>
</reference>
<accession>A0A7H0GXC0</accession>
<organism evidence="2 3">
    <name type="scientific">Hymenobacter qilianensis</name>
    <dbReference type="NCBI Taxonomy" id="1385715"/>
    <lineage>
        <taxon>Bacteria</taxon>
        <taxon>Pseudomonadati</taxon>
        <taxon>Bacteroidota</taxon>
        <taxon>Cytophagia</taxon>
        <taxon>Cytophagales</taxon>
        <taxon>Hymenobacteraceae</taxon>
        <taxon>Hymenobacter</taxon>
    </lineage>
</organism>
<dbReference type="Pfam" id="PF13860">
    <property type="entry name" value="FlgD_ig"/>
    <property type="match status" value="1"/>
</dbReference>
<keyword evidence="3" id="KW-1185">Reference proteome</keyword>
<dbReference type="NCBIfam" id="TIGR04183">
    <property type="entry name" value="Por_Secre_tail"/>
    <property type="match status" value="1"/>
</dbReference>
<proteinExistence type="predicted"/>
<protein>
    <submittedName>
        <fullName evidence="2">T9SS type A sorting domain-containing protein</fullName>
    </submittedName>
</protein>
<dbReference type="Gene3D" id="2.60.40.4070">
    <property type="match status" value="1"/>
</dbReference>
<dbReference type="RefSeq" id="WP_187733167.1">
    <property type="nucleotide sequence ID" value="NZ_CP060784.1"/>
</dbReference>
<dbReference type="InterPro" id="IPR026444">
    <property type="entry name" value="Secre_tail"/>
</dbReference>
<dbReference type="Proteomes" id="UP000516093">
    <property type="component" value="Chromosome"/>
</dbReference>
<evidence type="ECO:0000313" key="3">
    <source>
        <dbReference type="Proteomes" id="UP000516093"/>
    </source>
</evidence>
<dbReference type="EMBL" id="CP060784">
    <property type="protein sequence ID" value="QNP52936.1"/>
    <property type="molecule type" value="Genomic_DNA"/>
</dbReference>
<dbReference type="AlphaFoldDB" id="A0A7H0GXC0"/>
<evidence type="ECO:0000313" key="2">
    <source>
        <dbReference type="EMBL" id="QNP52936.1"/>
    </source>
</evidence>
<sequence>MRDDNGINTASSGIGHEITATLDNDVSQLVVLNDYYTAEVDSFQVGRVRYLFKDLAPGPHLLRVKAWDTFNNSAEKEIEFIAARTEKLALDHVLNYPNPFSRTTTFHFDHNRTGDDLDIQVQIFTVSGKLVRTLRTTAISSSSHLSDVTWDGRDEFNDQLARGVYVYRVSVRSPRDGSTASKYEKLVLLN</sequence>
<dbReference type="InterPro" id="IPR025965">
    <property type="entry name" value="FlgD/Vpr_Ig-like"/>
</dbReference>